<dbReference type="STRING" id="1071382.H2AQJ2"/>
<dbReference type="RefSeq" id="XP_003955777.1">
    <property type="nucleotide sequence ID" value="XM_003955728.1"/>
</dbReference>
<dbReference type="CDD" id="cd10567">
    <property type="entry name" value="SWIB-MDM2_like"/>
    <property type="match status" value="1"/>
</dbReference>
<keyword evidence="5" id="KW-1185">Reference proteome</keyword>
<dbReference type="InterPro" id="IPR003121">
    <property type="entry name" value="SWIB_MDM2_domain"/>
</dbReference>
<dbReference type="InterPro" id="IPR036885">
    <property type="entry name" value="SWIB_MDM2_dom_sf"/>
</dbReference>
<name>H2AQJ2_KAZAF</name>
<feature type="region of interest" description="Disordered" evidence="1">
    <location>
        <begin position="208"/>
        <end position="230"/>
    </location>
</feature>
<dbReference type="PROSITE" id="PS51925">
    <property type="entry name" value="SWIB_MDM2"/>
    <property type="match status" value="1"/>
</dbReference>
<dbReference type="KEGG" id="kaf:KAFR_0B03450"/>
<dbReference type="InterPro" id="IPR019835">
    <property type="entry name" value="SWIB_domain"/>
</dbReference>
<evidence type="ECO:0000313" key="5">
    <source>
        <dbReference type="Proteomes" id="UP000005220"/>
    </source>
</evidence>
<dbReference type="EMBL" id="HE650822">
    <property type="protein sequence ID" value="CCF56642.1"/>
    <property type="molecule type" value="Genomic_DNA"/>
</dbReference>
<evidence type="ECO:0000259" key="3">
    <source>
        <dbReference type="PROSITE" id="PS51998"/>
    </source>
</evidence>
<sequence length="230" mass="26879">MAVDLSKYRPVIDAIITSCDPDEVSPKKIRRAVQDLFGISFDEQRKEVNEFIIERFNDLQENPLILISKRDMMKKDEHLALRLQDLERQAQKKTRNSTSTKEKVRRKKRKTTTGQSTANNSLASRKWLLSPQLKELLGEDELPRTQVVKLVWDYIKSNNLQNEADRREILCDDKMRPIFGNKVTMFSMNKVLSKHLFNRDEILKKDEDSDIVKKDEDTDNLDIPDEENSG</sequence>
<dbReference type="Pfam" id="PF08766">
    <property type="entry name" value="DEK_C"/>
    <property type="match status" value="1"/>
</dbReference>
<dbReference type="Proteomes" id="UP000005220">
    <property type="component" value="Chromosome 2"/>
</dbReference>
<feature type="domain" description="DM2" evidence="2">
    <location>
        <begin position="122"/>
        <end position="198"/>
    </location>
</feature>
<proteinExistence type="predicted"/>
<dbReference type="FunCoup" id="H2AQJ2">
    <property type="interactions" value="199"/>
</dbReference>
<accession>H2AQJ2</accession>
<evidence type="ECO:0000313" key="4">
    <source>
        <dbReference type="EMBL" id="CCF56642.1"/>
    </source>
</evidence>
<dbReference type="AlphaFoldDB" id="H2AQJ2"/>
<evidence type="ECO:0000256" key="1">
    <source>
        <dbReference type="SAM" id="MobiDB-lite"/>
    </source>
</evidence>
<organism evidence="4 5">
    <name type="scientific">Kazachstania africana (strain ATCC 22294 / BCRC 22015 / CBS 2517 / CECT 1963 / NBRC 1671 / NRRL Y-8276)</name>
    <name type="common">Yeast</name>
    <name type="synonym">Kluyveromyces africanus</name>
    <dbReference type="NCBI Taxonomy" id="1071382"/>
    <lineage>
        <taxon>Eukaryota</taxon>
        <taxon>Fungi</taxon>
        <taxon>Dikarya</taxon>
        <taxon>Ascomycota</taxon>
        <taxon>Saccharomycotina</taxon>
        <taxon>Saccharomycetes</taxon>
        <taxon>Saccharomycetales</taxon>
        <taxon>Saccharomycetaceae</taxon>
        <taxon>Kazachstania</taxon>
    </lineage>
</organism>
<feature type="region of interest" description="Disordered" evidence="1">
    <location>
        <begin position="86"/>
        <end position="117"/>
    </location>
</feature>
<feature type="domain" description="DEK-C" evidence="3">
    <location>
        <begin position="2"/>
        <end position="57"/>
    </location>
</feature>
<dbReference type="InterPro" id="IPR014876">
    <property type="entry name" value="DEK_C"/>
</dbReference>
<dbReference type="Gene3D" id="1.10.245.10">
    <property type="entry name" value="SWIB/MDM2 domain"/>
    <property type="match status" value="1"/>
</dbReference>
<evidence type="ECO:0000259" key="2">
    <source>
        <dbReference type="PROSITE" id="PS51925"/>
    </source>
</evidence>
<protein>
    <submittedName>
        <fullName evidence="4">Uncharacterized protein</fullName>
    </submittedName>
</protein>
<dbReference type="OrthoDB" id="10251073at2759"/>
<feature type="compositionally biased region" description="Acidic residues" evidence="1">
    <location>
        <begin position="217"/>
        <end position="230"/>
    </location>
</feature>
<gene>
    <name evidence="4" type="primary">KAFR0B03450</name>
    <name evidence="4" type="ORF">KAFR_0B03450</name>
</gene>
<dbReference type="Pfam" id="PF02201">
    <property type="entry name" value="SWIB"/>
    <property type="match status" value="1"/>
</dbReference>
<reference evidence="4 5" key="1">
    <citation type="journal article" date="2011" name="Proc. Natl. Acad. Sci. U.S.A.">
        <title>Evolutionary erosion of yeast sex chromosomes by mating-type switching accidents.</title>
        <authorList>
            <person name="Gordon J.L."/>
            <person name="Armisen D."/>
            <person name="Proux-Wera E."/>
            <person name="Oheigeartaigh S.S."/>
            <person name="Byrne K.P."/>
            <person name="Wolfe K.H."/>
        </authorList>
    </citation>
    <scope>NUCLEOTIDE SEQUENCE [LARGE SCALE GENOMIC DNA]</scope>
    <source>
        <strain evidence="5">ATCC 22294 / BCRC 22015 / CBS 2517 / CECT 1963 / NBRC 1671 / NRRL Y-8276</strain>
    </source>
</reference>
<dbReference type="InParanoid" id="H2AQJ2"/>
<dbReference type="GeneID" id="13883102"/>
<dbReference type="eggNOG" id="KOG1946">
    <property type="taxonomic scope" value="Eukaryota"/>
</dbReference>
<dbReference type="PANTHER" id="PTHR13844">
    <property type="entry name" value="SWI/SNF-RELATED MATRIX-ASSOCIATED ACTIN-DEPENDENT REGULATOR OF CHROMATIN SUBFAMILY D"/>
    <property type="match status" value="1"/>
</dbReference>
<dbReference type="HOGENOM" id="CLU_046065_1_0_1"/>
<dbReference type="SUPFAM" id="SSF47592">
    <property type="entry name" value="SWIB/MDM2 domain"/>
    <property type="match status" value="1"/>
</dbReference>
<dbReference type="SMART" id="SM00151">
    <property type="entry name" value="SWIB"/>
    <property type="match status" value="1"/>
</dbReference>
<dbReference type="PROSITE" id="PS51998">
    <property type="entry name" value="DEK_C"/>
    <property type="match status" value="1"/>
</dbReference>